<dbReference type="RefSeq" id="WP_311722654.1">
    <property type="nucleotide sequence ID" value="NZ_JAVRFD010000002.1"/>
</dbReference>
<dbReference type="InterPro" id="IPR023393">
    <property type="entry name" value="START-like_dom_sf"/>
</dbReference>
<dbReference type="CDD" id="cd07812">
    <property type="entry name" value="SRPBCC"/>
    <property type="match status" value="1"/>
</dbReference>
<evidence type="ECO:0000313" key="2">
    <source>
        <dbReference type="Proteomes" id="UP001180754"/>
    </source>
</evidence>
<proteinExistence type="predicted"/>
<accession>A0ABU2XBL9</accession>
<dbReference type="Pfam" id="PF10604">
    <property type="entry name" value="Polyketide_cyc2"/>
    <property type="match status" value="1"/>
</dbReference>
<reference evidence="1" key="1">
    <citation type="submission" date="2024-05" db="EMBL/GenBank/DDBJ databases">
        <title>30 novel species of actinomycetes from the DSMZ collection.</title>
        <authorList>
            <person name="Nouioui I."/>
        </authorList>
    </citation>
    <scope>NUCLEOTIDE SEQUENCE</scope>
    <source>
        <strain evidence="1">DSM 41529</strain>
    </source>
</reference>
<protein>
    <submittedName>
        <fullName evidence="1">SRPBCC family protein</fullName>
    </submittedName>
</protein>
<evidence type="ECO:0000313" key="1">
    <source>
        <dbReference type="EMBL" id="MDT0542308.1"/>
    </source>
</evidence>
<name>A0ABU2XBL9_9ACTN</name>
<comment type="caution">
    <text evidence="1">The sequence shown here is derived from an EMBL/GenBank/DDBJ whole genome shotgun (WGS) entry which is preliminary data.</text>
</comment>
<dbReference type="Proteomes" id="UP001180754">
    <property type="component" value="Unassembled WGS sequence"/>
</dbReference>
<organism evidence="1 2">
    <name type="scientific">Streptomyces lonegramiae</name>
    <dbReference type="NCBI Taxonomy" id="3075524"/>
    <lineage>
        <taxon>Bacteria</taxon>
        <taxon>Bacillati</taxon>
        <taxon>Actinomycetota</taxon>
        <taxon>Actinomycetes</taxon>
        <taxon>Kitasatosporales</taxon>
        <taxon>Streptomycetaceae</taxon>
        <taxon>Streptomyces</taxon>
    </lineage>
</organism>
<dbReference type="SUPFAM" id="SSF55961">
    <property type="entry name" value="Bet v1-like"/>
    <property type="match status" value="1"/>
</dbReference>
<keyword evidence="2" id="KW-1185">Reference proteome</keyword>
<dbReference type="EMBL" id="JAVRFD010000002">
    <property type="protein sequence ID" value="MDT0542308.1"/>
    <property type="molecule type" value="Genomic_DNA"/>
</dbReference>
<dbReference type="Gene3D" id="3.30.530.20">
    <property type="match status" value="1"/>
</dbReference>
<sequence>MDKDYGVTGAHTEVELLVDLTVDELWPAITDLSRYGDWSPECTHAAWLDGWTEPAVGARYEARNRFPNGLVTQVLCVVTAAQPPYSFGWDVYGGAPETHEPFATWRYDLRPAVRPEQTVVRQSFTHGPGDSGARAAVRADPANAAAILQGRLDQLRRNMKLTIGAMICDAARGRPELE</sequence>
<gene>
    <name evidence="1" type="ORF">RND15_06190</name>
</gene>
<dbReference type="InterPro" id="IPR019587">
    <property type="entry name" value="Polyketide_cyclase/dehydratase"/>
</dbReference>